<keyword evidence="2" id="KW-0560">Oxidoreductase</keyword>
<dbReference type="PANTHER" id="PTHR43639:SF1">
    <property type="entry name" value="SHORT-CHAIN DEHYDROGENASE_REDUCTASE FAMILY PROTEIN"/>
    <property type="match status" value="1"/>
</dbReference>
<dbReference type="GO" id="GO:0016491">
    <property type="term" value="F:oxidoreductase activity"/>
    <property type="evidence" value="ECO:0007669"/>
    <property type="project" value="UniProtKB-KW"/>
</dbReference>
<dbReference type="InterPro" id="IPR020904">
    <property type="entry name" value="Sc_DH/Rdtase_CS"/>
</dbReference>
<organism evidence="3 4">
    <name type="scientific">Mucilaginibacter gracilis</name>
    <dbReference type="NCBI Taxonomy" id="423350"/>
    <lineage>
        <taxon>Bacteria</taxon>
        <taxon>Pseudomonadati</taxon>
        <taxon>Bacteroidota</taxon>
        <taxon>Sphingobacteriia</taxon>
        <taxon>Sphingobacteriales</taxon>
        <taxon>Sphingobacteriaceae</taxon>
        <taxon>Mucilaginibacter</taxon>
    </lineage>
</organism>
<proteinExistence type="inferred from homology"/>
<dbReference type="PROSITE" id="PS00061">
    <property type="entry name" value="ADH_SHORT"/>
    <property type="match status" value="1"/>
</dbReference>
<dbReference type="PRINTS" id="PR00081">
    <property type="entry name" value="GDHRDH"/>
</dbReference>
<keyword evidence="4" id="KW-1185">Reference proteome</keyword>
<comment type="similarity">
    <text evidence="1">Belongs to the short-chain dehydrogenases/reductases (SDR) family.</text>
</comment>
<comment type="caution">
    <text evidence="3">The sequence shown here is derived from an EMBL/GenBank/DDBJ whole genome shotgun (WGS) entry which is preliminary data.</text>
</comment>
<dbReference type="SUPFAM" id="SSF51735">
    <property type="entry name" value="NAD(P)-binding Rossmann-fold domains"/>
    <property type="match status" value="1"/>
</dbReference>
<dbReference type="AlphaFoldDB" id="A0A495IVG2"/>
<dbReference type="NCBIfam" id="NF005559">
    <property type="entry name" value="PRK07231.1"/>
    <property type="match status" value="1"/>
</dbReference>
<dbReference type="Pfam" id="PF13561">
    <property type="entry name" value="adh_short_C2"/>
    <property type="match status" value="1"/>
</dbReference>
<name>A0A495IVG2_9SPHI</name>
<dbReference type="Gene3D" id="3.40.50.720">
    <property type="entry name" value="NAD(P)-binding Rossmann-like Domain"/>
    <property type="match status" value="1"/>
</dbReference>
<dbReference type="PANTHER" id="PTHR43639">
    <property type="entry name" value="OXIDOREDUCTASE, SHORT-CHAIN DEHYDROGENASE/REDUCTASE FAMILY (AFU_ORTHOLOGUE AFUA_5G02870)"/>
    <property type="match status" value="1"/>
</dbReference>
<gene>
    <name evidence="3" type="ORF">BDD43_0880</name>
</gene>
<accession>A0A495IVG2</accession>
<dbReference type="InterPro" id="IPR002347">
    <property type="entry name" value="SDR_fam"/>
</dbReference>
<dbReference type="Proteomes" id="UP000268007">
    <property type="component" value="Unassembled WGS sequence"/>
</dbReference>
<dbReference type="CDD" id="cd05233">
    <property type="entry name" value="SDR_c"/>
    <property type="match status" value="1"/>
</dbReference>
<reference evidence="3 4" key="1">
    <citation type="submission" date="2018-10" db="EMBL/GenBank/DDBJ databases">
        <title>Genomic Encyclopedia of Archaeal and Bacterial Type Strains, Phase II (KMG-II): from individual species to whole genera.</title>
        <authorList>
            <person name="Goeker M."/>
        </authorList>
    </citation>
    <scope>NUCLEOTIDE SEQUENCE [LARGE SCALE GENOMIC DNA]</scope>
    <source>
        <strain evidence="3 4">DSM 18602</strain>
    </source>
</reference>
<dbReference type="EMBL" id="RBKU01000001">
    <property type="protein sequence ID" value="RKR80746.1"/>
    <property type="molecule type" value="Genomic_DNA"/>
</dbReference>
<dbReference type="PRINTS" id="PR00080">
    <property type="entry name" value="SDRFAMILY"/>
</dbReference>
<evidence type="ECO:0000256" key="1">
    <source>
        <dbReference type="ARBA" id="ARBA00006484"/>
    </source>
</evidence>
<dbReference type="InterPro" id="IPR036291">
    <property type="entry name" value="NAD(P)-bd_dom_sf"/>
</dbReference>
<evidence type="ECO:0000313" key="4">
    <source>
        <dbReference type="Proteomes" id="UP000268007"/>
    </source>
</evidence>
<protein>
    <submittedName>
        <fullName evidence="3">3-oxoacyl-[acyl-carrier protein] reductase</fullName>
    </submittedName>
</protein>
<sequence length="277" mass="29400">MTTTNFVLDTFLCYFQLNFDLIKSKKMSNQLENKIVIVTGASKGIGAGIAKQMGAAGAKVVVNYASSKSDADIVVNEIMQAGGTATALQGDMSKQADVKKLFQQTLQSFGRLDALVNNAGIYEFALLEHFTEDSYRRIFDVNVLGILLATQEAVKVFGDHGGSIINISSYAGNRPDPYSLVYGASKGAVNSITTSLSQELGSKQIRVNAIQPGGVLTEGVQKFGATAESEPVKQMISKSALGRMATPADIGKMAVFLASDQSAIITGQFIEVSGGYK</sequence>
<evidence type="ECO:0000313" key="3">
    <source>
        <dbReference type="EMBL" id="RKR80746.1"/>
    </source>
</evidence>
<evidence type="ECO:0000256" key="2">
    <source>
        <dbReference type="ARBA" id="ARBA00023002"/>
    </source>
</evidence>
<dbReference type="FunFam" id="3.40.50.720:FF:000084">
    <property type="entry name" value="Short-chain dehydrogenase reductase"/>
    <property type="match status" value="1"/>
</dbReference>